<dbReference type="Proteomes" id="UP000597989">
    <property type="component" value="Unassembled WGS sequence"/>
</dbReference>
<dbReference type="Pfam" id="PF08357">
    <property type="entry name" value="SEFIR"/>
    <property type="match status" value="1"/>
</dbReference>
<reference evidence="3 4" key="1">
    <citation type="journal article" date="2014" name="Int. J. Syst. Evol. Microbiol.">
        <title>Complete genome sequence of Corynebacterium casei LMG S-19264T (=DSM 44701T), isolated from a smear-ripened cheese.</title>
        <authorList>
            <consortium name="US DOE Joint Genome Institute (JGI-PGF)"/>
            <person name="Walter F."/>
            <person name="Albersmeier A."/>
            <person name="Kalinowski J."/>
            <person name="Ruckert C."/>
        </authorList>
    </citation>
    <scope>NUCLEOTIDE SEQUENCE [LARGE SCALE GENOMIC DNA]</scope>
    <source>
        <strain evidence="3 4">CGMCC 4.7206</strain>
    </source>
</reference>
<accession>A0A917KDT5</accession>
<proteinExistence type="predicted"/>
<dbReference type="PROSITE" id="PS51534">
    <property type="entry name" value="SEFIR"/>
    <property type="match status" value="1"/>
</dbReference>
<comment type="caution">
    <text evidence="3">The sequence shown here is derived from an EMBL/GenBank/DDBJ whole genome shotgun (WGS) entry which is preliminary data.</text>
</comment>
<gene>
    <name evidence="3" type="ORF">GCM10011581_49720</name>
</gene>
<sequence length="187" mass="21356">MGQPTVFISYTHDSADHCQQVLEFAQLLAEVGIRSVYDSWAEPVRRDWGVWAEKHIKGSDYTLVIASERYRLVGNGEARDDENRGSQWEMAILRDQLQRSRSEWITRILPVVLPGHTVAEIPDFLQPYGATHYCVPQLTREGIEDLYRTLTGLRAHVPPELGRPLVLRPKSGPGSPGWEARKNRKNR</sequence>
<name>A0A917KDT5_9PSEU</name>
<dbReference type="EMBL" id="BMMT01000029">
    <property type="protein sequence ID" value="GGJ06823.1"/>
    <property type="molecule type" value="Genomic_DNA"/>
</dbReference>
<feature type="region of interest" description="Disordered" evidence="1">
    <location>
        <begin position="162"/>
        <end position="187"/>
    </location>
</feature>
<evidence type="ECO:0000256" key="1">
    <source>
        <dbReference type="SAM" id="MobiDB-lite"/>
    </source>
</evidence>
<protein>
    <recommendedName>
        <fullName evidence="2">SEFIR domain-containing protein</fullName>
    </recommendedName>
</protein>
<organism evidence="3 4">
    <name type="scientific">Saccharopolyspora thermophila</name>
    <dbReference type="NCBI Taxonomy" id="89367"/>
    <lineage>
        <taxon>Bacteria</taxon>
        <taxon>Bacillati</taxon>
        <taxon>Actinomycetota</taxon>
        <taxon>Actinomycetes</taxon>
        <taxon>Pseudonocardiales</taxon>
        <taxon>Pseudonocardiaceae</taxon>
        <taxon>Saccharopolyspora</taxon>
    </lineage>
</organism>
<dbReference type="Gene3D" id="3.40.50.10140">
    <property type="entry name" value="Toll/interleukin-1 receptor homology (TIR) domain"/>
    <property type="match status" value="1"/>
</dbReference>
<evidence type="ECO:0000313" key="4">
    <source>
        <dbReference type="Proteomes" id="UP000597989"/>
    </source>
</evidence>
<evidence type="ECO:0000259" key="2">
    <source>
        <dbReference type="PROSITE" id="PS51534"/>
    </source>
</evidence>
<evidence type="ECO:0000313" key="3">
    <source>
        <dbReference type="EMBL" id="GGJ06823.1"/>
    </source>
</evidence>
<dbReference type="SUPFAM" id="SSF52200">
    <property type="entry name" value="Toll/Interleukin receptor TIR domain"/>
    <property type="match status" value="1"/>
</dbReference>
<dbReference type="InterPro" id="IPR013568">
    <property type="entry name" value="SEFIR_dom"/>
</dbReference>
<dbReference type="InterPro" id="IPR035897">
    <property type="entry name" value="Toll_tir_struct_dom_sf"/>
</dbReference>
<feature type="domain" description="SEFIR" evidence="2">
    <location>
        <begin position="3"/>
        <end position="142"/>
    </location>
</feature>
<dbReference type="AlphaFoldDB" id="A0A917KDT5"/>
<dbReference type="RefSeq" id="WP_188991837.1">
    <property type="nucleotide sequence ID" value="NZ_BMMT01000029.1"/>
</dbReference>